<protein>
    <recommendedName>
        <fullName evidence="5">Major facilitator superfamily (MFS) profile domain-containing protein</fullName>
    </recommendedName>
</protein>
<dbReference type="HOGENOM" id="CLU_001265_59_2_1"/>
<proteinExistence type="predicted"/>
<feature type="transmembrane region" description="Helical" evidence="2">
    <location>
        <begin position="559"/>
        <end position="577"/>
    </location>
</feature>
<feature type="compositionally biased region" description="Acidic residues" evidence="1">
    <location>
        <begin position="57"/>
        <end position="73"/>
    </location>
</feature>
<dbReference type="InterPro" id="IPR050327">
    <property type="entry name" value="Proton-linked_MCT"/>
</dbReference>
<evidence type="ECO:0000256" key="2">
    <source>
        <dbReference type="SAM" id="Phobius"/>
    </source>
</evidence>
<reference evidence="3 4" key="1">
    <citation type="journal article" date="2013" name="Nature">
        <title>Insights into bilaterian evolution from three spiralian genomes.</title>
        <authorList>
            <person name="Simakov O."/>
            <person name="Marletaz F."/>
            <person name="Cho S.J."/>
            <person name="Edsinger-Gonzales E."/>
            <person name="Havlak P."/>
            <person name="Hellsten U."/>
            <person name="Kuo D.H."/>
            <person name="Larsson T."/>
            <person name="Lv J."/>
            <person name="Arendt D."/>
            <person name="Savage R."/>
            <person name="Osoegawa K."/>
            <person name="de Jong P."/>
            <person name="Grimwood J."/>
            <person name="Chapman J.A."/>
            <person name="Shapiro H."/>
            <person name="Aerts A."/>
            <person name="Otillar R.P."/>
            <person name="Terry A.Y."/>
            <person name="Boore J.L."/>
            <person name="Grigoriev I.V."/>
            <person name="Lindberg D.R."/>
            <person name="Seaver E.C."/>
            <person name="Weisblat D.A."/>
            <person name="Putnam N.H."/>
            <person name="Rokhsar D.S."/>
        </authorList>
    </citation>
    <scope>NUCLEOTIDE SEQUENCE [LARGE SCALE GENOMIC DNA]</scope>
</reference>
<organism evidence="3 4">
    <name type="scientific">Lottia gigantea</name>
    <name type="common">Giant owl limpet</name>
    <dbReference type="NCBI Taxonomy" id="225164"/>
    <lineage>
        <taxon>Eukaryota</taxon>
        <taxon>Metazoa</taxon>
        <taxon>Spiralia</taxon>
        <taxon>Lophotrochozoa</taxon>
        <taxon>Mollusca</taxon>
        <taxon>Gastropoda</taxon>
        <taxon>Patellogastropoda</taxon>
        <taxon>Lottioidea</taxon>
        <taxon>Lottiidae</taxon>
        <taxon>Lottia</taxon>
    </lineage>
</organism>
<dbReference type="GeneID" id="20237911"/>
<gene>
    <name evidence="3" type="ORF">LOTGIDRAFT_158919</name>
</gene>
<dbReference type="SUPFAM" id="SSF103473">
    <property type="entry name" value="MFS general substrate transporter"/>
    <property type="match status" value="1"/>
</dbReference>
<keyword evidence="2" id="KW-0472">Membrane</keyword>
<dbReference type="EMBL" id="KB201205">
    <property type="protein sequence ID" value="ESO98956.1"/>
    <property type="molecule type" value="Genomic_DNA"/>
</dbReference>
<feature type="region of interest" description="Disordered" evidence="1">
    <location>
        <begin position="54"/>
        <end position="73"/>
    </location>
</feature>
<feature type="transmembrane region" description="Helical" evidence="2">
    <location>
        <begin position="184"/>
        <end position="205"/>
    </location>
</feature>
<dbReference type="KEGG" id="lgi:LOTGIDRAFT_158919"/>
<feature type="transmembrane region" description="Helical" evidence="2">
    <location>
        <begin position="212"/>
        <end position="235"/>
    </location>
</feature>
<feature type="transmembrane region" description="Helical" evidence="2">
    <location>
        <begin position="154"/>
        <end position="172"/>
    </location>
</feature>
<evidence type="ECO:0000256" key="1">
    <source>
        <dbReference type="SAM" id="MobiDB-lite"/>
    </source>
</evidence>
<accession>V4AZ13</accession>
<sequence>MAFHIPDLEVIVEQVNHSSETTDKSTNCIDKSSGMDISDVLQSSKCVINSSPLQDVETSDLGESVDDLDADDDADDRPIDTGWAWMVAFACMMIATIIIGYLICLGILFVEFLKLFDASATSTTLIFGVMAIVYSLSSFISMQVLLSRFSIRQVISCGAIITSLGILGSVFAQNVTVLICTQSVFVGIGQSMIVGPNVLAVSQYFRKRRAFAISLTNSGISFATVLFPMLCRFLLDTYGLRGTLLIFCGIELNIVVFSLLIRPLPPKPGDGGAGLKQTISNRLKVPLMEAHRERISRGDRLGSWSSISVSNANATGQPVERTRFASILHSKNHINTTREQGGSSSIIHRLHLRPEIQSVSTIMGSMASIPQVENITRRNNSESNKGFLALLKGLDFSVCKRPLFHLITISSCCGIPIYIYLQYLPAIFAEFETSDEDVPIFLCIIGALDFVSRLAFGYFADTGHVKISTIMIISITIAGINCQLMTFYTNYGSQFACVTIFGIFSNIYGTFLPVLCTEFLGIENLSKALGFLQIAHGAIISGIHPIIGLLKDTTGTYISSYHFIGALAILAAILHILEPIFRRLDNKQQTENKDIQLPRAAL</sequence>
<keyword evidence="2" id="KW-1133">Transmembrane helix</keyword>
<feature type="transmembrane region" description="Helical" evidence="2">
    <location>
        <begin position="403"/>
        <end position="423"/>
    </location>
</feature>
<dbReference type="Pfam" id="PF07690">
    <property type="entry name" value="MFS_1"/>
    <property type="match status" value="1"/>
</dbReference>
<dbReference type="Proteomes" id="UP000030746">
    <property type="component" value="Unassembled WGS sequence"/>
</dbReference>
<evidence type="ECO:0000313" key="4">
    <source>
        <dbReference type="Proteomes" id="UP000030746"/>
    </source>
</evidence>
<dbReference type="CTD" id="20237911"/>
<dbReference type="AlphaFoldDB" id="V4AZ13"/>
<dbReference type="OrthoDB" id="6435476at2759"/>
<feature type="transmembrane region" description="Helical" evidence="2">
    <location>
        <begin position="122"/>
        <end position="142"/>
    </location>
</feature>
<evidence type="ECO:0000313" key="3">
    <source>
        <dbReference type="EMBL" id="ESO98956.1"/>
    </source>
</evidence>
<feature type="transmembrane region" description="Helical" evidence="2">
    <location>
        <begin position="241"/>
        <end position="261"/>
    </location>
</feature>
<feature type="transmembrane region" description="Helical" evidence="2">
    <location>
        <begin position="467"/>
        <end position="487"/>
    </location>
</feature>
<feature type="transmembrane region" description="Helical" evidence="2">
    <location>
        <begin position="83"/>
        <end position="110"/>
    </location>
</feature>
<feature type="transmembrane region" description="Helical" evidence="2">
    <location>
        <begin position="438"/>
        <end position="460"/>
    </location>
</feature>
<dbReference type="GO" id="GO:0008028">
    <property type="term" value="F:monocarboxylic acid transmembrane transporter activity"/>
    <property type="evidence" value="ECO:0007669"/>
    <property type="project" value="TreeGrafter"/>
</dbReference>
<keyword evidence="4" id="KW-1185">Reference proteome</keyword>
<dbReference type="PANTHER" id="PTHR11360:SF306">
    <property type="entry name" value="RE01051P"/>
    <property type="match status" value="1"/>
</dbReference>
<evidence type="ECO:0008006" key="5">
    <source>
        <dbReference type="Google" id="ProtNLM"/>
    </source>
</evidence>
<feature type="transmembrane region" description="Helical" evidence="2">
    <location>
        <begin position="528"/>
        <end position="547"/>
    </location>
</feature>
<dbReference type="RefSeq" id="XP_009050577.1">
    <property type="nucleotide sequence ID" value="XM_009052329.1"/>
</dbReference>
<feature type="transmembrane region" description="Helical" evidence="2">
    <location>
        <begin position="493"/>
        <end position="516"/>
    </location>
</feature>
<dbReference type="PANTHER" id="PTHR11360">
    <property type="entry name" value="MONOCARBOXYLATE TRANSPORTER"/>
    <property type="match status" value="1"/>
</dbReference>
<keyword evidence="2" id="KW-0812">Transmembrane</keyword>
<dbReference type="Gene3D" id="1.20.1250.20">
    <property type="entry name" value="MFS general substrate transporter like domains"/>
    <property type="match status" value="2"/>
</dbReference>
<dbReference type="OMA" id="TERHETP"/>
<dbReference type="InterPro" id="IPR011701">
    <property type="entry name" value="MFS"/>
</dbReference>
<name>V4AZ13_LOTGI</name>
<dbReference type="InterPro" id="IPR036259">
    <property type="entry name" value="MFS_trans_sf"/>
</dbReference>